<dbReference type="Proteomes" id="UP000007875">
    <property type="component" value="Unassembled WGS sequence"/>
</dbReference>
<dbReference type="Pfam" id="PF05178">
    <property type="entry name" value="Kri1"/>
    <property type="match status" value="1"/>
</dbReference>
<keyword evidence="3" id="KW-0175">Coiled coil</keyword>
<dbReference type="GeneTree" id="ENSGT00390000005605"/>
<evidence type="ECO:0000259" key="5">
    <source>
        <dbReference type="Pfam" id="PF12936"/>
    </source>
</evidence>
<dbReference type="HOGENOM" id="CLU_009647_0_1_1"/>
<dbReference type="AlphaFoldDB" id="H2YGX0"/>
<sequence>ELRINHEFAKKYDKYRKAEEMQRLKDRYGNADALESSSSESEDEMAEAINPRLEKDFFNTLAILKRKDKEIYDKDKNFFKESPEHLSDNDSVKTEKPFLLRDYERKVVLEKAGCYEDEGEDHTVGSYSHELNEIKRELKQATMEKDGKQSDEEADDFLTKKSQAWSKFLNFYHFYIVDTKVELVELDEYWTKPDLSKDEKFLRDYILDRKYLDTNELELDGDYDNQDEDEEDMFVSKQENFEHKFNFRYQEPDSEFIKSYPRTIANSVRKTNDKTKIKRESRKTRKEEEKRKKMEELKRLKQLKREEILEKVSLLQKAAGNTEIKFTDNDIDGEFDLEEYDQRMKSLFDEEFYSKEEEEKPEFSDLGEDFDYEEDEDWDQYDCAQNANDEEYIMDCDYDETAERSRKKRVNPTKAERKRKKSAFYEAVAKKKPLFNPEEKSFSEYLDEYYAMDFEDLIGDMPCRFKYRKVARNDFGLTTDEILNSDNRTLNSWCSLKQVVQRRNEDDE</sequence>
<evidence type="ECO:0000256" key="2">
    <source>
        <dbReference type="ARBA" id="ARBA00017294"/>
    </source>
</evidence>
<accession>H2YGX0</accession>
<dbReference type="STRING" id="51511.ENSCSAVP00000004569"/>
<dbReference type="Ensembl" id="ENSCSAVT00000004635.1">
    <property type="protein sequence ID" value="ENSCSAVP00000004569.1"/>
    <property type="gene ID" value="ENSCSAVG00000002720.1"/>
</dbReference>
<keyword evidence="7" id="KW-1185">Reference proteome</keyword>
<reference evidence="6" key="3">
    <citation type="submission" date="2025-09" db="UniProtKB">
        <authorList>
            <consortium name="Ensembl"/>
        </authorList>
    </citation>
    <scope>IDENTIFICATION</scope>
</reference>
<evidence type="ECO:0000313" key="7">
    <source>
        <dbReference type="Proteomes" id="UP000007875"/>
    </source>
</evidence>
<dbReference type="InterPro" id="IPR018034">
    <property type="entry name" value="Kri1"/>
</dbReference>
<dbReference type="GO" id="GO:0030686">
    <property type="term" value="C:90S preribosome"/>
    <property type="evidence" value="ECO:0007669"/>
    <property type="project" value="TreeGrafter"/>
</dbReference>
<dbReference type="InterPro" id="IPR024626">
    <property type="entry name" value="Kri1-like_C"/>
</dbReference>
<dbReference type="PANTHER" id="PTHR14490">
    <property type="entry name" value="ZINC FINGER, ZZ TYPE"/>
    <property type="match status" value="1"/>
</dbReference>
<evidence type="ECO:0000256" key="1">
    <source>
        <dbReference type="ARBA" id="ARBA00007473"/>
    </source>
</evidence>
<reference evidence="6" key="2">
    <citation type="submission" date="2025-08" db="UniProtKB">
        <authorList>
            <consortium name="Ensembl"/>
        </authorList>
    </citation>
    <scope>IDENTIFICATION</scope>
</reference>
<organism evidence="6 7">
    <name type="scientific">Ciona savignyi</name>
    <name type="common">Pacific transparent sea squirt</name>
    <dbReference type="NCBI Taxonomy" id="51511"/>
    <lineage>
        <taxon>Eukaryota</taxon>
        <taxon>Metazoa</taxon>
        <taxon>Chordata</taxon>
        <taxon>Tunicata</taxon>
        <taxon>Ascidiacea</taxon>
        <taxon>Phlebobranchia</taxon>
        <taxon>Cionidae</taxon>
        <taxon>Ciona</taxon>
    </lineage>
</organism>
<name>H2YGX0_CIOSA</name>
<dbReference type="GO" id="GO:0005730">
    <property type="term" value="C:nucleolus"/>
    <property type="evidence" value="ECO:0007669"/>
    <property type="project" value="TreeGrafter"/>
</dbReference>
<dbReference type="OMA" id="KIMATRH"/>
<feature type="coiled-coil region" evidence="3">
    <location>
        <begin position="124"/>
        <end position="151"/>
    </location>
</feature>
<dbReference type="Pfam" id="PF12936">
    <property type="entry name" value="Kri1_C"/>
    <property type="match status" value="1"/>
</dbReference>
<feature type="region of interest" description="Disordered" evidence="4">
    <location>
        <begin position="271"/>
        <end position="291"/>
    </location>
</feature>
<feature type="domain" description="Kri1-like C-terminal" evidence="5">
    <location>
        <begin position="440"/>
        <end position="506"/>
    </location>
</feature>
<feature type="region of interest" description="Disordered" evidence="4">
    <location>
        <begin position="27"/>
        <end position="49"/>
    </location>
</feature>
<dbReference type="eggNOG" id="KOG2409">
    <property type="taxonomic scope" value="Eukaryota"/>
</dbReference>
<evidence type="ECO:0000313" key="6">
    <source>
        <dbReference type="Ensembl" id="ENSCSAVP00000004569.1"/>
    </source>
</evidence>
<evidence type="ECO:0000256" key="4">
    <source>
        <dbReference type="SAM" id="MobiDB-lite"/>
    </source>
</evidence>
<dbReference type="FunCoup" id="H2YGX0">
    <property type="interactions" value="65"/>
</dbReference>
<dbReference type="GO" id="GO:0000447">
    <property type="term" value="P:endonucleolytic cleavage in ITS1 to separate SSU-rRNA from 5.8S rRNA and LSU-rRNA from tricistronic rRNA transcript (SSU-rRNA, 5.8S rRNA, LSU-rRNA)"/>
    <property type="evidence" value="ECO:0007669"/>
    <property type="project" value="TreeGrafter"/>
</dbReference>
<protein>
    <recommendedName>
        <fullName evidence="2">Protein KRI1 homolog</fullName>
    </recommendedName>
</protein>
<evidence type="ECO:0000256" key="3">
    <source>
        <dbReference type="SAM" id="Coils"/>
    </source>
</evidence>
<dbReference type="InParanoid" id="H2YGX0"/>
<comment type="similarity">
    <text evidence="1">Belongs to the KRI1 family.</text>
</comment>
<proteinExistence type="inferred from homology"/>
<dbReference type="PANTHER" id="PTHR14490:SF5">
    <property type="entry name" value="PROTEIN KRI1 HOMOLOG"/>
    <property type="match status" value="1"/>
</dbReference>
<reference evidence="7" key="1">
    <citation type="submission" date="2003-08" db="EMBL/GenBank/DDBJ databases">
        <authorList>
            <person name="Birren B."/>
            <person name="Nusbaum C."/>
            <person name="Abebe A."/>
            <person name="Abouelleil A."/>
            <person name="Adekoya E."/>
            <person name="Ait-zahra M."/>
            <person name="Allen N."/>
            <person name="Allen T."/>
            <person name="An P."/>
            <person name="Anderson M."/>
            <person name="Anderson S."/>
            <person name="Arachchi H."/>
            <person name="Armbruster J."/>
            <person name="Bachantsang P."/>
            <person name="Baldwin J."/>
            <person name="Barry A."/>
            <person name="Bayul T."/>
            <person name="Blitshsteyn B."/>
            <person name="Bloom T."/>
            <person name="Blye J."/>
            <person name="Boguslavskiy L."/>
            <person name="Borowsky M."/>
            <person name="Boukhgalter B."/>
            <person name="Brunache A."/>
            <person name="Butler J."/>
            <person name="Calixte N."/>
            <person name="Calvo S."/>
            <person name="Camarata J."/>
            <person name="Campo K."/>
            <person name="Chang J."/>
            <person name="Cheshatsang Y."/>
            <person name="Citroen M."/>
            <person name="Collymore A."/>
            <person name="Considine T."/>
            <person name="Cook A."/>
            <person name="Cooke P."/>
            <person name="Corum B."/>
            <person name="Cuomo C."/>
            <person name="David R."/>
            <person name="Dawoe T."/>
            <person name="Degray S."/>
            <person name="Dodge S."/>
            <person name="Dooley K."/>
            <person name="Dorje P."/>
            <person name="Dorjee K."/>
            <person name="Dorris L."/>
            <person name="Duffey N."/>
            <person name="Dupes A."/>
            <person name="Elkins T."/>
            <person name="Engels R."/>
            <person name="Erickson J."/>
            <person name="Farina A."/>
            <person name="Faro S."/>
            <person name="Ferreira P."/>
            <person name="Fischer H."/>
            <person name="Fitzgerald M."/>
            <person name="Foley K."/>
            <person name="Gage D."/>
            <person name="Galagan J."/>
            <person name="Gearin G."/>
            <person name="Gnerre S."/>
            <person name="Gnirke A."/>
            <person name="Goyette A."/>
            <person name="Graham J."/>
            <person name="Grandbois E."/>
            <person name="Gyaltsen K."/>
            <person name="Hafez N."/>
            <person name="Hagopian D."/>
            <person name="Hagos B."/>
            <person name="Hall J."/>
            <person name="Hatcher B."/>
            <person name="Heller A."/>
            <person name="Higgins H."/>
            <person name="Honan T."/>
            <person name="Horn A."/>
            <person name="Houde N."/>
            <person name="Hughes L."/>
            <person name="Hulme W."/>
            <person name="Husby E."/>
            <person name="Iliev I."/>
            <person name="Jaffe D."/>
            <person name="Jones C."/>
            <person name="Kamal M."/>
            <person name="Kamat A."/>
            <person name="Kamvysselis M."/>
            <person name="Karlsson E."/>
            <person name="Kells C."/>
            <person name="Kieu A."/>
            <person name="Kisner P."/>
            <person name="Kodira C."/>
            <person name="Kulbokas E."/>
            <person name="Labutti K."/>
            <person name="Lama D."/>
            <person name="Landers T."/>
            <person name="Leger J."/>
            <person name="Levine S."/>
            <person name="Lewis D."/>
            <person name="Lewis T."/>
            <person name="Lindblad-toh K."/>
            <person name="Liu X."/>
            <person name="Lokyitsang T."/>
            <person name="Lokyitsang Y."/>
            <person name="Lucien O."/>
            <person name="Lui A."/>
            <person name="Ma L.J."/>
            <person name="Mabbitt R."/>
            <person name="Macdonald J."/>
            <person name="Maclean C."/>
            <person name="Major J."/>
            <person name="Manning J."/>
            <person name="Marabella R."/>
            <person name="Maru K."/>
            <person name="Matthews C."/>
            <person name="Mauceli E."/>
            <person name="Mccarthy M."/>
            <person name="Mcdonough S."/>
            <person name="Mcghee T."/>
            <person name="Meldrim J."/>
            <person name="Meneus L."/>
            <person name="Mesirov J."/>
            <person name="Mihalev A."/>
            <person name="Mihova T."/>
            <person name="Mikkelsen T."/>
            <person name="Mlenga V."/>
            <person name="Moru K."/>
            <person name="Mozes J."/>
            <person name="Mulrain L."/>
            <person name="Munson G."/>
            <person name="Naylor J."/>
            <person name="Newes C."/>
            <person name="Nguyen C."/>
            <person name="Nguyen N."/>
            <person name="Nguyen T."/>
            <person name="Nicol R."/>
            <person name="Nielsen C."/>
            <person name="Nizzari M."/>
            <person name="Norbu C."/>
            <person name="Norbu N."/>
            <person name="O'donnell P."/>
            <person name="Okoawo O."/>
            <person name="O'leary S."/>
            <person name="Omotosho B."/>
            <person name="O'neill K."/>
            <person name="Osman S."/>
            <person name="Parker S."/>
            <person name="Perrin D."/>
            <person name="Phunkhang P."/>
            <person name="Piqani B."/>
            <person name="Purcell S."/>
            <person name="Rachupka T."/>
            <person name="Ramasamy U."/>
            <person name="Rameau R."/>
            <person name="Ray V."/>
            <person name="Raymond C."/>
            <person name="Retta R."/>
            <person name="Richardson S."/>
            <person name="Rise C."/>
            <person name="Rodriguez J."/>
            <person name="Rogers J."/>
            <person name="Rogov P."/>
            <person name="Rutman M."/>
            <person name="Schupbach R."/>
            <person name="Seaman C."/>
            <person name="Settipalli S."/>
            <person name="Sharpe T."/>
            <person name="Sheridan J."/>
            <person name="Sherpa N."/>
            <person name="Shi J."/>
            <person name="Smirnov S."/>
            <person name="Smith C."/>
            <person name="Sougnez C."/>
            <person name="Spencer B."/>
            <person name="Stalker J."/>
            <person name="Stange-thomann N."/>
            <person name="Stavropoulos S."/>
            <person name="Stetson K."/>
            <person name="Stone C."/>
            <person name="Stone S."/>
            <person name="Stubbs M."/>
            <person name="Talamas J."/>
            <person name="Tchuinga P."/>
            <person name="Tenzing P."/>
            <person name="Tesfaye S."/>
            <person name="Theodore J."/>
            <person name="Thoulutsang Y."/>
            <person name="Topham K."/>
            <person name="Towey S."/>
            <person name="Tsamla T."/>
            <person name="Tsomo N."/>
            <person name="Vallee D."/>
            <person name="Vassiliev H."/>
            <person name="Venkataraman V."/>
            <person name="Vinson J."/>
            <person name="Vo A."/>
            <person name="Wade C."/>
            <person name="Wang S."/>
            <person name="Wangchuk T."/>
            <person name="Wangdi T."/>
            <person name="Whittaker C."/>
            <person name="Wilkinson J."/>
            <person name="Wu Y."/>
            <person name="Wyman D."/>
            <person name="Yadav S."/>
            <person name="Yang S."/>
            <person name="Yang X."/>
            <person name="Yeager S."/>
            <person name="Yee E."/>
            <person name="Young G."/>
            <person name="Zainoun J."/>
            <person name="Zembeck L."/>
            <person name="Zimmer A."/>
            <person name="Zody M."/>
            <person name="Lander E."/>
        </authorList>
    </citation>
    <scope>NUCLEOTIDE SEQUENCE [LARGE SCALE GENOMIC DNA]</scope>
</reference>